<sequence length="239" mass="27209">MAVEGESAMAFYEILGVKKESSDAEIRSAYRKLAMKWHPDKWSKDASSAEQAKIRFQQIQEAYSVLSDDTKRAMYDAGVYEPDDDVDGFADFLDEMATMMAEVKTENKKEESFEELQEMFTKMVNENWFTTNDYGGKQSKPTTAMGTEVTIDKQCPPLYELTEFWNDGGGDDWFDEGDEFDLNAEDDLYSDHQNFDADEERGAIQSYKKPRICTTEGSGFEIHPFGRAINSYTSAAFVV</sequence>
<dbReference type="Gene3D" id="1.10.287.110">
    <property type="entry name" value="DnaJ domain"/>
    <property type="match status" value="1"/>
</dbReference>
<dbReference type="InterPro" id="IPR018253">
    <property type="entry name" value="DnaJ_domain_CS"/>
</dbReference>
<feature type="domain" description="J" evidence="1">
    <location>
        <begin position="10"/>
        <end position="79"/>
    </location>
</feature>
<dbReference type="SUPFAM" id="SSF46565">
    <property type="entry name" value="Chaperone J-domain"/>
    <property type="match status" value="1"/>
</dbReference>
<proteinExistence type="predicted"/>
<dbReference type="Pfam" id="PF00226">
    <property type="entry name" value="DnaJ"/>
    <property type="match status" value="1"/>
</dbReference>
<dbReference type="InterPro" id="IPR001623">
    <property type="entry name" value="DnaJ_domain"/>
</dbReference>
<protein>
    <recommendedName>
        <fullName evidence="1">J domain-containing protein</fullName>
    </recommendedName>
</protein>
<dbReference type="PANTHER" id="PTHR44743:SF10">
    <property type="entry name" value="J DOMAIN-CONTAINING PROTEIN"/>
    <property type="match status" value="1"/>
</dbReference>
<dbReference type="InterPro" id="IPR036869">
    <property type="entry name" value="J_dom_sf"/>
</dbReference>
<reference evidence="2" key="1">
    <citation type="submission" date="2015-03" db="EMBL/GenBank/DDBJ databases">
        <title>A transcriptome of Araucaria cunninghamii, an australian fine timber species.</title>
        <authorList>
            <person name="Jing Yi C.J.Y."/>
            <person name="Yin San L.Y.S."/>
            <person name="Abdul Karim S.S."/>
            <person name="Wan Azmi N.N."/>
            <person name="Hercus R.R."/>
            <person name="Croft L.L."/>
        </authorList>
    </citation>
    <scope>NUCLEOTIDE SEQUENCE</scope>
    <source>
        <strain evidence="2">MI0301</strain>
        <tissue evidence="2">Leaf</tissue>
    </source>
</reference>
<name>A0A0D6R2H5_ARACU</name>
<organism evidence="2">
    <name type="scientific">Araucaria cunninghamii</name>
    <name type="common">Hoop pine</name>
    <name type="synonym">Moreton Bay pine</name>
    <dbReference type="NCBI Taxonomy" id="56994"/>
    <lineage>
        <taxon>Eukaryota</taxon>
        <taxon>Viridiplantae</taxon>
        <taxon>Streptophyta</taxon>
        <taxon>Embryophyta</taxon>
        <taxon>Tracheophyta</taxon>
        <taxon>Spermatophyta</taxon>
        <taxon>Pinopsida</taxon>
        <taxon>Pinidae</taxon>
        <taxon>Conifers II</taxon>
        <taxon>Araucariales</taxon>
        <taxon>Araucariaceae</taxon>
        <taxon>Araucaria</taxon>
    </lineage>
</organism>
<dbReference type="AlphaFoldDB" id="A0A0D6R2H5"/>
<dbReference type="PRINTS" id="PR00625">
    <property type="entry name" value="JDOMAIN"/>
</dbReference>
<accession>A0A0D6R2H5</accession>
<dbReference type="SMART" id="SM00271">
    <property type="entry name" value="DnaJ"/>
    <property type="match status" value="1"/>
</dbReference>
<dbReference type="PROSITE" id="PS50076">
    <property type="entry name" value="DNAJ_2"/>
    <property type="match status" value="1"/>
</dbReference>
<evidence type="ECO:0000259" key="1">
    <source>
        <dbReference type="PROSITE" id="PS50076"/>
    </source>
</evidence>
<dbReference type="CDD" id="cd06257">
    <property type="entry name" value="DnaJ"/>
    <property type="match status" value="1"/>
</dbReference>
<dbReference type="PANTHER" id="PTHR44743">
    <property type="entry name" value="PUTATIVE, EXPRESSED-RELATED"/>
    <property type="match status" value="1"/>
</dbReference>
<dbReference type="EMBL" id="GCKF01035235">
    <property type="protein sequence ID" value="JAG97004.1"/>
    <property type="molecule type" value="Transcribed_RNA"/>
</dbReference>
<dbReference type="PROSITE" id="PS00636">
    <property type="entry name" value="DNAJ_1"/>
    <property type="match status" value="1"/>
</dbReference>
<evidence type="ECO:0000313" key="2">
    <source>
        <dbReference type="EMBL" id="JAG97004.1"/>
    </source>
</evidence>